<evidence type="ECO:0000313" key="1">
    <source>
        <dbReference type="EMBL" id="JAI03850.1"/>
    </source>
</evidence>
<name>A0A0E9XMI0_ANGAN</name>
<reference evidence="1" key="2">
    <citation type="journal article" date="2015" name="Fish Shellfish Immunol.">
        <title>Early steps in the European eel (Anguilla anguilla)-Vibrio vulnificus interaction in the gills: Role of the RtxA13 toxin.</title>
        <authorList>
            <person name="Callol A."/>
            <person name="Pajuelo D."/>
            <person name="Ebbesson L."/>
            <person name="Teles M."/>
            <person name="MacKenzie S."/>
            <person name="Amaro C."/>
        </authorList>
    </citation>
    <scope>NUCLEOTIDE SEQUENCE</scope>
</reference>
<accession>A0A0E9XMI0</accession>
<reference evidence="1" key="1">
    <citation type="submission" date="2014-11" db="EMBL/GenBank/DDBJ databases">
        <authorList>
            <person name="Amaro Gonzalez C."/>
        </authorList>
    </citation>
    <scope>NUCLEOTIDE SEQUENCE</scope>
</reference>
<sequence>MFASFSRGTFTRATYLMCLRHFPKTEKG</sequence>
<organism evidence="1">
    <name type="scientific">Anguilla anguilla</name>
    <name type="common">European freshwater eel</name>
    <name type="synonym">Muraena anguilla</name>
    <dbReference type="NCBI Taxonomy" id="7936"/>
    <lineage>
        <taxon>Eukaryota</taxon>
        <taxon>Metazoa</taxon>
        <taxon>Chordata</taxon>
        <taxon>Craniata</taxon>
        <taxon>Vertebrata</taxon>
        <taxon>Euteleostomi</taxon>
        <taxon>Actinopterygii</taxon>
        <taxon>Neopterygii</taxon>
        <taxon>Teleostei</taxon>
        <taxon>Anguilliformes</taxon>
        <taxon>Anguillidae</taxon>
        <taxon>Anguilla</taxon>
    </lineage>
</organism>
<proteinExistence type="predicted"/>
<dbReference type="AlphaFoldDB" id="A0A0E9XMI0"/>
<protein>
    <submittedName>
        <fullName evidence="1">Uncharacterized protein</fullName>
    </submittedName>
</protein>
<dbReference type="EMBL" id="GBXM01004728">
    <property type="protein sequence ID" value="JAI03850.1"/>
    <property type="molecule type" value="Transcribed_RNA"/>
</dbReference>